<evidence type="ECO:0000313" key="3">
    <source>
        <dbReference type="EMBL" id="KAH7421821.1"/>
    </source>
</evidence>
<feature type="compositionally biased region" description="Polar residues" evidence="1">
    <location>
        <begin position="632"/>
        <end position="650"/>
    </location>
</feature>
<organism evidence="3 4">
    <name type="scientific">Ceratopteris richardii</name>
    <name type="common">Triangle waterfern</name>
    <dbReference type="NCBI Taxonomy" id="49495"/>
    <lineage>
        <taxon>Eukaryota</taxon>
        <taxon>Viridiplantae</taxon>
        <taxon>Streptophyta</taxon>
        <taxon>Embryophyta</taxon>
        <taxon>Tracheophyta</taxon>
        <taxon>Polypodiopsida</taxon>
        <taxon>Polypodiidae</taxon>
        <taxon>Polypodiales</taxon>
        <taxon>Pteridineae</taxon>
        <taxon>Pteridaceae</taxon>
        <taxon>Parkerioideae</taxon>
        <taxon>Ceratopteris</taxon>
    </lineage>
</organism>
<comment type="caution">
    <text evidence="3">The sequence shown here is derived from an EMBL/GenBank/DDBJ whole genome shotgun (WGS) entry which is preliminary data.</text>
</comment>
<keyword evidence="4" id="KW-1185">Reference proteome</keyword>
<dbReference type="PROSITE" id="PS50800">
    <property type="entry name" value="SAP"/>
    <property type="match status" value="1"/>
</dbReference>
<sequence>MSNPAASQGNRSFDHLKVAELRDELKRRGLSQKGVKKDLLERLDEAVRKEQEDSGGNEELQTGHITVSTHNSEEKSEDNDGMPHLNNIENTEDTSFIVENPSPVVGATDAAPVFMETQKDAKELNAAAGDPEEVKDDTYIASGELLKDPDNIHVGGEQVLPQSDAKDNPDGNKLNADNTPRSVHECSGDETDILHTCNETSKASYEGMGNEIAQLSRAEGVICNQSTIVSQVNGQNIMAEAGDHALSVPGGNATEESDNSFPTDAFRDPADTNAHHVVVSSECVNQVTVHAVIPSDGGGEEGTVYAVVPQEGDTGIPSALAFNDAPSKSDVIMSTGGVMQSLEPHKSIQNVEEVNTSTTVTVAPSAEEPGKEETGDGTPKSEITKAGIQEEPLYTATEDGGPREVTEAATLLPVSEAQQGFLVSGSESIHNDTAHELAKEAAGHELQDVEMSEAHENLHGKVDVSDLKSAAAITQNLENAVQIKVENVETSGMEENMQIRSVSGSMADAEKQLHAKSEPLDTEMHVTERLVTVETLKVEEKEVKDNFSKSGRSIDKLRQRSYELDRSRQSSSRVTDDKGRMECKLRHDREGGREEGIPKPREGVDGHTGHKRKEDDRDTRQQEPAKRVRRWNSGNQSAGETTKPLTSGTVNEIVPPDVKKEEFLVVSPKLAARSPALVRPAVKSNSVANGEKRTVPPSARPPSVSLKVERFVRPFTLKAVKDLLAEFGQCIDFWMDQIKTHCFVTYSKVDEAVAARNGLYNLQWPSSFGNLLVAEFVDPTEVKIRSDGSFEKMNAPAPTAPRGVLNQAPPPGAQPPTHGYSNAPAAAAPVRGRQIVQVPIKEPEPPVPTLDDLFRKTKAKPHIYYLPLTDEQVAEKLAAAARNKEQPIARGRPVGRA</sequence>
<dbReference type="Proteomes" id="UP000825935">
    <property type="component" value="Chromosome 13"/>
</dbReference>
<gene>
    <name evidence="3" type="ORF">KP509_13G077200</name>
</gene>
<dbReference type="CDD" id="cd12432">
    <property type="entry name" value="RRM_ACINU"/>
    <property type="match status" value="1"/>
</dbReference>
<reference evidence="3" key="1">
    <citation type="submission" date="2021-08" db="EMBL/GenBank/DDBJ databases">
        <title>WGS assembly of Ceratopteris richardii.</title>
        <authorList>
            <person name="Marchant D.B."/>
            <person name="Chen G."/>
            <person name="Jenkins J."/>
            <person name="Shu S."/>
            <person name="Leebens-Mack J."/>
            <person name="Grimwood J."/>
            <person name="Schmutz J."/>
            <person name="Soltis P."/>
            <person name="Soltis D."/>
            <person name="Chen Z.-H."/>
        </authorList>
    </citation>
    <scope>NUCLEOTIDE SEQUENCE</scope>
    <source>
        <strain evidence="3">Whitten #5841</strain>
        <tissue evidence="3">Leaf</tissue>
    </source>
</reference>
<dbReference type="SMART" id="SM00513">
    <property type="entry name" value="SAP"/>
    <property type="match status" value="1"/>
</dbReference>
<evidence type="ECO:0000259" key="2">
    <source>
        <dbReference type="PROSITE" id="PS50800"/>
    </source>
</evidence>
<dbReference type="EMBL" id="CM035418">
    <property type="protein sequence ID" value="KAH7421821.1"/>
    <property type="molecule type" value="Genomic_DNA"/>
</dbReference>
<evidence type="ECO:0000313" key="4">
    <source>
        <dbReference type="Proteomes" id="UP000825935"/>
    </source>
</evidence>
<feature type="region of interest" description="Disordered" evidence="1">
    <location>
        <begin position="362"/>
        <end position="391"/>
    </location>
</feature>
<dbReference type="InterPro" id="IPR035979">
    <property type="entry name" value="RBD_domain_sf"/>
</dbReference>
<feature type="compositionally biased region" description="Basic and acidic residues" evidence="1">
    <location>
        <begin position="560"/>
        <end position="626"/>
    </location>
</feature>
<dbReference type="GO" id="GO:0003676">
    <property type="term" value="F:nucleic acid binding"/>
    <property type="evidence" value="ECO:0007669"/>
    <property type="project" value="InterPro"/>
</dbReference>
<feature type="region of interest" description="Disordered" evidence="1">
    <location>
        <begin position="147"/>
        <end position="187"/>
    </location>
</feature>
<dbReference type="InterPro" id="IPR034257">
    <property type="entry name" value="Acinus_RRM"/>
</dbReference>
<dbReference type="Pfam" id="PF02037">
    <property type="entry name" value="SAP"/>
    <property type="match status" value="1"/>
</dbReference>
<dbReference type="AlphaFoldDB" id="A0A8T2TET7"/>
<dbReference type="SUPFAM" id="SSF68906">
    <property type="entry name" value="SAP domain"/>
    <property type="match status" value="1"/>
</dbReference>
<evidence type="ECO:0000256" key="1">
    <source>
        <dbReference type="SAM" id="MobiDB-lite"/>
    </source>
</evidence>
<protein>
    <recommendedName>
        <fullName evidence="2">SAP domain-containing protein</fullName>
    </recommendedName>
</protein>
<feature type="domain" description="SAP" evidence="2">
    <location>
        <begin position="13"/>
        <end position="47"/>
    </location>
</feature>
<accession>A0A8T2TET7</accession>
<dbReference type="SUPFAM" id="SSF54928">
    <property type="entry name" value="RNA-binding domain, RBD"/>
    <property type="match status" value="1"/>
</dbReference>
<proteinExistence type="predicted"/>
<feature type="region of interest" description="Disordered" evidence="1">
    <location>
        <begin position="682"/>
        <end position="702"/>
    </location>
</feature>
<dbReference type="Pfam" id="PF16294">
    <property type="entry name" value="RSB_motif"/>
    <property type="match status" value="1"/>
</dbReference>
<name>A0A8T2TET7_CERRI</name>
<dbReference type="InterPro" id="IPR036361">
    <property type="entry name" value="SAP_dom_sf"/>
</dbReference>
<feature type="compositionally biased region" description="Polar residues" evidence="1">
    <location>
        <begin position="59"/>
        <end position="70"/>
    </location>
</feature>
<dbReference type="PANTHER" id="PTHR47031:SF3">
    <property type="entry name" value="SAP DOMAIN-CONTAINING PROTEIN"/>
    <property type="match status" value="1"/>
</dbReference>
<feature type="region of interest" description="Disordered" evidence="1">
    <location>
        <begin position="46"/>
        <end position="88"/>
    </location>
</feature>
<dbReference type="Gene3D" id="1.10.720.30">
    <property type="entry name" value="SAP domain"/>
    <property type="match status" value="1"/>
</dbReference>
<dbReference type="PANTHER" id="PTHR47031">
    <property type="entry name" value="SAP DNA-BINDING DOMAIN-CONTAINING PROTEIN"/>
    <property type="match status" value="1"/>
</dbReference>
<feature type="region of interest" description="Disordered" evidence="1">
    <location>
        <begin position="560"/>
        <end position="653"/>
    </location>
</feature>
<dbReference type="InterPro" id="IPR003034">
    <property type="entry name" value="SAP_dom"/>
</dbReference>
<dbReference type="InterPro" id="IPR032552">
    <property type="entry name" value="RSB_motif"/>
</dbReference>
<dbReference type="OrthoDB" id="5348404at2759"/>